<name>A0A2H1X1Q1_SPOFR</name>
<evidence type="ECO:0000313" key="1">
    <source>
        <dbReference type="EMBL" id="SOQ59243.1"/>
    </source>
</evidence>
<organism evidence="1">
    <name type="scientific">Spodoptera frugiperda</name>
    <name type="common">Fall armyworm</name>
    <dbReference type="NCBI Taxonomy" id="7108"/>
    <lineage>
        <taxon>Eukaryota</taxon>
        <taxon>Metazoa</taxon>
        <taxon>Ecdysozoa</taxon>
        <taxon>Arthropoda</taxon>
        <taxon>Hexapoda</taxon>
        <taxon>Insecta</taxon>
        <taxon>Pterygota</taxon>
        <taxon>Neoptera</taxon>
        <taxon>Endopterygota</taxon>
        <taxon>Lepidoptera</taxon>
        <taxon>Glossata</taxon>
        <taxon>Ditrysia</taxon>
        <taxon>Noctuoidea</taxon>
        <taxon>Noctuidae</taxon>
        <taxon>Amphipyrinae</taxon>
        <taxon>Spodoptera</taxon>
    </lineage>
</organism>
<dbReference type="AlphaFoldDB" id="A0A2H1X1Q1"/>
<gene>
    <name evidence="1" type="ORF">SFRICE_036153</name>
</gene>
<sequence length="108" mass="11678">MASLALGEARGSVRLLLTQNHTVPSPAFCAGAPKSMAVLVLSHDLEPRQGFGRTVEVATVKCRLEIGHKMVIGCGDWTSWGGLDSRTEQLFVRRNPQIVVSGLSVMFK</sequence>
<accession>A0A2H1X1Q1</accession>
<dbReference type="EMBL" id="ODYU01012771">
    <property type="protein sequence ID" value="SOQ59243.1"/>
    <property type="molecule type" value="Genomic_DNA"/>
</dbReference>
<protein>
    <submittedName>
        <fullName evidence="1">SFRICE_036153</fullName>
    </submittedName>
</protein>
<reference evidence="1" key="1">
    <citation type="submission" date="2016-07" db="EMBL/GenBank/DDBJ databases">
        <authorList>
            <person name="Bretaudeau A."/>
        </authorList>
    </citation>
    <scope>NUCLEOTIDE SEQUENCE</scope>
    <source>
        <strain evidence="1">Rice</strain>
        <tissue evidence="1">Whole body</tissue>
    </source>
</reference>
<proteinExistence type="predicted"/>